<organism evidence="2 3">
    <name type="scientific">Fukomys damarensis</name>
    <name type="common">Damaraland mole rat</name>
    <name type="synonym">Cryptomys damarensis</name>
    <dbReference type="NCBI Taxonomy" id="885580"/>
    <lineage>
        <taxon>Eukaryota</taxon>
        <taxon>Metazoa</taxon>
        <taxon>Chordata</taxon>
        <taxon>Craniata</taxon>
        <taxon>Vertebrata</taxon>
        <taxon>Euteleostomi</taxon>
        <taxon>Mammalia</taxon>
        <taxon>Eutheria</taxon>
        <taxon>Euarchontoglires</taxon>
        <taxon>Glires</taxon>
        <taxon>Rodentia</taxon>
        <taxon>Hystricomorpha</taxon>
        <taxon>Bathyergidae</taxon>
        <taxon>Fukomys</taxon>
    </lineage>
</organism>
<gene>
    <name evidence="2" type="ORF">H920_19972</name>
</gene>
<protein>
    <submittedName>
        <fullName evidence="2">Uncharacterized protein</fullName>
    </submittedName>
</protein>
<sequence length="297" mass="31945">MVELCEVQLYLPKFRMEERGDLKSTNPDQYGAERGPAPHSRFRAAPGTRRADTAHPARLRSLSLQLAGGDASLAAERRLWGGCPLQVLLPLGDFRFFSPMTPQSAKVSSIPAQHPFSRAPPPFSSDPFFGGPGRWLLGKGRGGAQRHLCRFWWQKEGSRRKLRLGPDENPSIVVLHPHLYPRDRGGPGAGRARPSGPGTHAHLAPPEGTPALSEFGRRSRRASALTPEATGHLACSGSLERRPAGQLMGPKGGRPGCFSAFGKNGGSGFHPRAGPLEPSRFIPAGLPRSSPGMFPSL</sequence>
<accession>A0A091D734</accession>
<evidence type="ECO:0000313" key="3">
    <source>
        <dbReference type="Proteomes" id="UP000028990"/>
    </source>
</evidence>
<name>A0A091D734_FUKDA</name>
<dbReference type="Proteomes" id="UP000028990">
    <property type="component" value="Unassembled WGS sequence"/>
</dbReference>
<dbReference type="EMBL" id="KN125352">
    <property type="protein sequence ID" value="KFO18641.1"/>
    <property type="molecule type" value="Genomic_DNA"/>
</dbReference>
<feature type="region of interest" description="Disordered" evidence="1">
    <location>
        <begin position="20"/>
        <end position="52"/>
    </location>
</feature>
<feature type="region of interest" description="Disordered" evidence="1">
    <location>
        <begin position="268"/>
        <end position="297"/>
    </location>
</feature>
<reference evidence="2 3" key="1">
    <citation type="submission" date="2013-11" db="EMBL/GenBank/DDBJ databases">
        <title>The Damaraland mole rat (Fukomys damarensis) genome and evolution of African mole rats.</title>
        <authorList>
            <person name="Gladyshev V.N."/>
            <person name="Fang X."/>
        </authorList>
    </citation>
    <scope>NUCLEOTIDE SEQUENCE [LARGE SCALE GENOMIC DNA]</scope>
    <source>
        <tissue evidence="2">Liver</tissue>
    </source>
</reference>
<proteinExistence type="predicted"/>
<keyword evidence="3" id="KW-1185">Reference proteome</keyword>
<evidence type="ECO:0000256" key="1">
    <source>
        <dbReference type="SAM" id="MobiDB-lite"/>
    </source>
</evidence>
<feature type="region of interest" description="Disordered" evidence="1">
    <location>
        <begin position="178"/>
        <end position="251"/>
    </location>
</feature>
<dbReference type="AlphaFoldDB" id="A0A091D734"/>
<evidence type="ECO:0000313" key="2">
    <source>
        <dbReference type="EMBL" id="KFO18641.1"/>
    </source>
</evidence>